<keyword evidence="6" id="KW-0812">Transmembrane</keyword>
<evidence type="ECO:0000256" key="5">
    <source>
        <dbReference type="ARBA" id="ARBA00023004"/>
    </source>
</evidence>
<keyword evidence="5" id="KW-0408">Iron</keyword>
<dbReference type="Pfam" id="PF02085">
    <property type="entry name" value="Cytochrom_CIII"/>
    <property type="match status" value="1"/>
</dbReference>
<dbReference type="PANTHER" id="PTHR39425:SF1">
    <property type="entry name" value="CYTOCHROME C7-LIKE DOMAIN-CONTAINING PROTEIN"/>
    <property type="match status" value="1"/>
</dbReference>
<evidence type="ECO:0000313" key="9">
    <source>
        <dbReference type="Proteomes" id="UP001501207"/>
    </source>
</evidence>
<dbReference type="CDD" id="cd08168">
    <property type="entry name" value="Cytochrom_C3"/>
    <property type="match status" value="1"/>
</dbReference>
<dbReference type="InterPro" id="IPR020942">
    <property type="entry name" value="Cyt_c_III_dom"/>
</dbReference>
<protein>
    <submittedName>
        <fullName evidence="8">C-type cytochrome</fullName>
    </submittedName>
</protein>
<feature type="transmembrane region" description="Helical" evidence="6">
    <location>
        <begin position="80"/>
        <end position="98"/>
    </location>
</feature>
<dbReference type="SUPFAM" id="SSF46626">
    <property type="entry name" value="Cytochrome c"/>
    <property type="match status" value="1"/>
</dbReference>
<evidence type="ECO:0000313" key="8">
    <source>
        <dbReference type="EMBL" id="GAA4301383.1"/>
    </source>
</evidence>
<dbReference type="PANTHER" id="PTHR39425">
    <property type="entry name" value="LIPOPROTEIN CYTOCHROME C"/>
    <property type="match status" value="1"/>
</dbReference>
<evidence type="ECO:0000256" key="6">
    <source>
        <dbReference type="SAM" id="Phobius"/>
    </source>
</evidence>
<feature type="transmembrane region" description="Helical" evidence="6">
    <location>
        <begin position="128"/>
        <end position="145"/>
    </location>
</feature>
<keyword evidence="6" id="KW-0472">Membrane</keyword>
<keyword evidence="9" id="KW-1185">Reference proteome</keyword>
<dbReference type="Gene3D" id="3.90.10.10">
    <property type="entry name" value="Cytochrome C3"/>
    <property type="match status" value="2"/>
</dbReference>
<evidence type="ECO:0000256" key="3">
    <source>
        <dbReference type="ARBA" id="ARBA00022723"/>
    </source>
</evidence>
<name>A0ABP8FDS4_9BACT</name>
<dbReference type="InterPro" id="IPR036909">
    <property type="entry name" value="Cyt_c-like_dom_sf"/>
</dbReference>
<comment type="caution">
    <text evidence="8">The sequence shown here is derived from an EMBL/GenBank/DDBJ whole genome shotgun (WGS) entry which is preliminary data.</text>
</comment>
<dbReference type="Gene3D" id="1.10.760.10">
    <property type="entry name" value="Cytochrome c-like domain"/>
    <property type="match status" value="1"/>
</dbReference>
<gene>
    <name evidence="8" type="ORF">GCM10023143_03100</name>
</gene>
<dbReference type="EMBL" id="BAABFN010000001">
    <property type="protein sequence ID" value="GAA4301383.1"/>
    <property type="molecule type" value="Genomic_DNA"/>
</dbReference>
<proteinExistence type="predicted"/>
<keyword evidence="1" id="KW-0813">Transport</keyword>
<evidence type="ECO:0000256" key="1">
    <source>
        <dbReference type="ARBA" id="ARBA00022448"/>
    </source>
</evidence>
<keyword evidence="4" id="KW-0249">Electron transport</keyword>
<keyword evidence="2" id="KW-0349">Heme</keyword>
<dbReference type="InterPro" id="IPR036280">
    <property type="entry name" value="Multihaem_cyt_sf"/>
</dbReference>
<evidence type="ECO:0000259" key="7">
    <source>
        <dbReference type="Pfam" id="PF02085"/>
    </source>
</evidence>
<evidence type="ECO:0000256" key="4">
    <source>
        <dbReference type="ARBA" id="ARBA00022982"/>
    </source>
</evidence>
<dbReference type="Proteomes" id="UP001501207">
    <property type="component" value="Unassembled WGS sequence"/>
</dbReference>
<accession>A0ABP8FDS4</accession>
<reference evidence="9" key="1">
    <citation type="journal article" date="2019" name="Int. J. Syst. Evol. Microbiol.">
        <title>The Global Catalogue of Microorganisms (GCM) 10K type strain sequencing project: providing services to taxonomists for standard genome sequencing and annotation.</title>
        <authorList>
            <consortium name="The Broad Institute Genomics Platform"/>
            <consortium name="The Broad Institute Genome Sequencing Center for Infectious Disease"/>
            <person name="Wu L."/>
            <person name="Ma J."/>
        </authorList>
    </citation>
    <scope>NUCLEOTIDE SEQUENCE [LARGE SCALE GENOMIC DNA]</scope>
    <source>
        <strain evidence="9">JCM 17664</strain>
    </source>
</reference>
<sequence length="352" mass="39515">MDWVYDWVHNSSKVVASGDPYANQIFNQWGKVQMTAFPQLSKEDIDNIFAYVDSYQPAGAPAAGAEGAASGAPAEGGNHSVLFGVLTLILAILALILMQVNSSLHKLANDKEGVPNPKPIPFYRNKRNIFFVVVVLFILSGYFLVNAATTVGYNQNYQPKQPIFYSHKVHAGINQISCLYCHAGAEKSRHAMIPSPNICMNCHKAISSYSGNALQTAEGKMVDGTAEIQKLYDYAGWDPKQQKYTKPGRPIEWVKIHNLPDYVYFNHSQHVKVGQVQCQTCHGNIQDENEVYQYATLGMGWCVNCHRTTKVQFKENNYYSIFTKYHEQLKNHQIDSVTVEMQGGTDCQKCHY</sequence>
<feature type="domain" description="Class III cytochrome C" evidence="7">
    <location>
        <begin position="260"/>
        <end position="351"/>
    </location>
</feature>
<organism evidence="8 9">
    <name type="scientific">Compostibacter hankyongensis</name>
    <dbReference type="NCBI Taxonomy" id="1007089"/>
    <lineage>
        <taxon>Bacteria</taxon>
        <taxon>Pseudomonadati</taxon>
        <taxon>Bacteroidota</taxon>
        <taxon>Chitinophagia</taxon>
        <taxon>Chitinophagales</taxon>
        <taxon>Chitinophagaceae</taxon>
        <taxon>Compostibacter</taxon>
    </lineage>
</organism>
<keyword evidence="6" id="KW-1133">Transmembrane helix</keyword>
<evidence type="ECO:0000256" key="2">
    <source>
        <dbReference type="ARBA" id="ARBA00022617"/>
    </source>
</evidence>
<dbReference type="SUPFAM" id="SSF48695">
    <property type="entry name" value="Multiheme cytochromes"/>
    <property type="match status" value="1"/>
</dbReference>
<keyword evidence="3" id="KW-0479">Metal-binding</keyword>